<keyword evidence="2" id="KW-1133">Transmembrane helix</keyword>
<accession>A0A1M6HTE4</accession>
<name>A0A1M6HTE4_9ACTN</name>
<keyword evidence="2" id="KW-0472">Membrane</keyword>
<feature type="region of interest" description="Disordered" evidence="1">
    <location>
        <begin position="1"/>
        <end position="42"/>
    </location>
</feature>
<sequence length="314" mass="32895">MSPSEASASGTAGRRRKNSEPDDAGGAARTGGRRRAGGRRKQEPRRFGRLIAVVGGVLVAALIGLGVVLYLDRGEEGGADGPPPQTRPVAYSVEDVGDNDMNAVLADREADARPLNEGELFGDRSAEISSRGMEFTLRDSELSQDCAAAVWGEEVVAALADADCTQVGRATYVGDDYFGTAVIFNLADVEGSRAVAASMAEPEVPEGEEPPEGAPEPGFVIPPSGADPFDRLGSGYSSAEATVSGHYLVVVWVQPADSESVEDRVSLASPIVTLSNFRDPLYRRLVNLREDEPASEPEPGAVPGTEETVPVPGS</sequence>
<feature type="transmembrane region" description="Helical" evidence="2">
    <location>
        <begin position="50"/>
        <end position="71"/>
    </location>
</feature>
<evidence type="ECO:0000313" key="3">
    <source>
        <dbReference type="EMBL" id="SHJ25475.1"/>
    </source>
</evidence>
<reference evidence="3 4" key="1">
    <citation type="submission" date="2016-11" db="EMBL/GenBank/DDBJ databases">
        <authorList>
            <person name="Jaros S."/>
            <person name="Januszkiewicz K."/>
            <person name="Wedrychowicz H."/>
        </authorList>
    </citation>
    <scope>NUCLEOTIDE SEQUENCE [LARGE SCALE GENOMIC DNA]</scope>
    <source>
        <strain evidence="3 4">CGMCC 4.5723</strain>
    </source>
</reference>
<organism evidence="3 4">
    <name type="scientific">Nocardiopsis flavescens</name>
    <dbReference type="NCBI Taxonomy" id="758803"/>
    <lineage>
        <taxon>Bacteria</taxon>
        <taxon>Bacillati</taxon>
        <taxon>Actinomycetota</taxon>
        <taxon>Actinomycetes</taxon>
        <taxon>Streptosporangiales</taxon>
        <taxon>Nocardiopsidaceae</taxon>
        <taxon>Nocardiopsis</taxon>
    </lineage>
</organism>
<dbReference type="Proteomes" id="UP000184452">
    <property type="component" value="Unassembled WGS sequence"/>
</dbReference>
<dbReference type="EMBL" id="FQZK01000004">
    <property type="protein sequence ID" value="SHJ25475.1"/>
    <property type="molecule type" value="Genomic_DNA"/>
</dbReference>
<evidence type="ECO:0000256" key="2">
    <source>
        <dbReference type="SAM" id="Phobius"/>
    </source>
</evidence>
<protein>
    <submittedName>
        <fullName evidence="3">Uncharacterized protein</fullName>
    </submittedName>
</protein>
<dbReference type="AlphaFoldDB" id="A0A1M6HTE4"/>
<dbReference type="RefSeq" id="WP_073378197.1">
    <property type="nucleotide sequence ID" value="NZ_FQZK01000004.1"/>
</dbReference>
<feature type="compositionally biased region" description="Polar residues" evidence="1">
    <location>
        <begin position="1"/>
        <end position="10"/>
    </location>
</feature>
<evidence type="ECO:0000256" key="1">
    <source>
        <dbReference type="SAM" id="MobiDB-lite"/>
    </source>
</evidence>
<feature type="region of interest" description="Disordered" evidence="1">
    <location>
        <begin position="288"/>
        <end position="314"/>
    </location>
</feature>
<evidence type="ECO:0000313" key="4">
    <source>
        <dbReference type="Proteomes" id="UP000184452"/>
    </source>
</evidence>
<dbReference type="STRING" id="758803.SAMN05421803_104301"/>
<keyword evidence="2" id="KW-0812">Transmembrane</keyword>
<gene>
    <name evidence="3" type="ORF">SAMN05421803_104301</name>
</gene>
<keyword evidence="4" id="KW-1185">Reference proteome</keyword>
<proteinExistence type="predicted"/>